<evidence type="ECO:0000256" key="8">
    <source>
        <dbReference type="ARBA" id="ARBA00022840"/>
    </source>
</evidence>
<keyword evidence="10" id="KW-0234">DNA repair</keyword>
<evidence type="ECO:0000256" key="2">
    <source>
        <dbReference type="ARBA" id="ARBA00022722"/>
    </source>
</evidence>
<dbReference type="Pfam" id="PF13361">
    <property type="entry name" value="UvrD_C"/>
    <property type="match status" value="2"/>
</dbReference>
<keyword evidence="9" id="KW-0238">DNA-binding</keyword>
<reference evidence="19 20" key="1">
    <citation type="submission" date="2017-02" db="EMBL/GenBank/DDBJ databases">
        <title>The new phylogeny of genus Mycobacterium.</title>
        <authorList>
            <person name="Tortoli E."/>
            <person name="Trovato A."/>
            <person name="Cirillo D.M."/>
        </authorList>
    </citation>
    <scope>NUCLEOTIDE SEQUENCE [LARGE SCALE GENOMIC DNA]</scope>
    <source>
        <strain evidence="19 20">DSM 45145</strain>
    </source>
</reference>
<keyword evidence="7" id="KW-0269">Exonuclease</keyword>
<comment type="similarity">
    <text evidence="1">Belongs to the helicase family. UvrD subfamily.</text>
</comment>
<dbReference type="InterPro" id="IPR038726">
    <property type="entry name" value="PDDEXK_AddAB-type"/>
</dbReference>
<dbReference type="InterPro" id="IPR011604">
    <property type="entry name" value="PDDEXK-like_dom_sf"/>
</dbReference>
<dbReference type="PROSITE" id="PS51217">
    <property type="entry name" value="UVRD_HELICASE_CTER"/>
    <property type="match status" value="1"/>
</dbReference>
<dbReference type="PANTHER" id="PTHR11070:SF55">
    <property type="entry name" value="DNA 3'-5' HELICASE"/>
    <property type="match status" value="1"/>
</dbReference>
<feature type="binding site" evidence="15">
    <location>
        <begin position="40"/>
        <end position="47"/>
    </location>
    <ligand>
        <name>ATP</name>
        <dbReference type="ChEBI" id="CHEBI:30616"/>
    </ligand>
</feature>
<comment type="catalytic activity">
    <reaction evidence="12">
        <text>Couples ATP hydrolysis with the unwinding of duplex DNA by translocating in the 3'-5' direction.</text>
        <dbReference type="EC" id="5.6.2.4"/>
    </reaction>
</comment>
<evidence type="ECO:0000256" key="4">
    <source>
        <dbReference type="ARBA" id="ARBA00022763"/>
    </source>
</evidence>
<dbReference type="PANTHER" id="PTHR11070">
    <property type="entry name" value="UVRD / RECB / PCRA DNA HELICASE FAMILY MEMBER"/>
    <property type="match status" value="1"/>
</dbReference>
<dbReference type="InterPro" id="IPR014017">
    <property type="entry name" value="DNA_helicase_UvrD-like_C"/>
</dbReference>
<evidence type="ECO:0000313" key="20">
    <source>
        <dbReference type="Proteomes" id="UP000192374"/>
    </source>
</evidence>
<dbReference type="Gene3D" id="3.40.50.300">
    <property type="entry name" value="P-loop containing nucleotide triphosphate hydrolases"/>
    <property type="match status" value="3"/>
</dbReference>
<dbReference type="GO" id="GO:0000725">
    <property type="term" value="P:recombinational repair"/>
    <property type="evidence" value="ECO:0007669"/>
    <property type="project" value="TreeGrafter"/>
</dbReference>
<accession>A0A7I7PG54</accession>
<feature type="domain" description="UvrD-like helicase ATP-binding" evidence="16">
    <location>
        <begin position="19"/>
        <end position="357"/>
    </location>
</feature>
<dbReference type="PROSITE" id="PS51198">
    <property type="entry name" value="UVRD_HELICASE_ATP_BIND"/>
    <property type="match status" value="1"/>
</dbReference>
<dbReference type="InterPro" id="IPR011335">
    <property type="entry name" value="Restrct_endonuc-II-like"/>
</dbReference>
<name>A0A7I7PG54_9MYCO</name>
<dbReference type="Gene3D" id="1.10.10.160">
    <property type="match status" value="1"/>
</dbReference>
<gene>
    <name evidence="19" type="ORF">BST37_05140</name>
    <name evidence="18" type="ORF">MNVI_28880</name>
</gene>
<keyword evidence="20" id="KW-1185">Reference proteome</keyword>
<dbReference type="EC" id="5.6.2.4" evidence="13"/>
<dbReference type="Pfam" id="PF12705">
    <property type="entry name" value="PDDEXK_1"/>
    <property type="match status" value="1"/>
</dbReference>
<reference evidence="18 21" key="2">
    <citation type="journal article" date="2019" name="Emerg. Microbes Infect.">
        <title>Comprehensive subspecies identification of 175 nontuberculous mycobacteria species based on 7547 genomic profiles.</title>
        <authorList>
            <person name="Matsumoto Y."/>
            <person name="Kinjo T."/>
            <person name="Motooka D."/>
            <person name="Nabeya D."/>
            <person name="Jung N."/>
            <person name="Uechi K."/>
            <person name="Horii T."/>
            <person name="Iida T."/>
            <person name="Fujita J."/>
            <person name="Nakamura S."/>
        </authorList>
    </citation>
    <scope>NUCLEOTIDE SEQUENCE [LARGE SCALE GENOMIC DNA]</scope>
    <source>
        <strain evidence="18 21">JCM 16367</strain>
    </source>
</reference>
<evidence type="ECO:0000256" key="6">
    <source>
        <dbReference type="ARBA" id="ARBA00022806"/>
    </source>
</evidence>
<evidence type="ECO:0000256" key="14">
    <source>
        <dbReference type="ARBA" id="ARBA00048988"/>
    </source>
</evidence>
<dbReference type="EMBL" id="AP022583">
    <property type="protein sequence ID" value="BBY07570.1"/>
    <property type="molecule type" value="Genomic_DNA"/>
</dbReference>
<protein>
    <recommendedName>
        <fullName evidence="13">DNA 3'-5' helicase</fullName>
        <ecNumber evidence="13">5.6.2.4</ecNumber>
    </recommendedName>
</protein>
<dbReference type="SUPFAM" id="SSF52980">
    <property type="entry name" value="Restriction endonuclease-like"/>
    <property type="match status" value="1"/>
</dbReference>
<evidence type="ECO:0000259" key="17">
    <source>
        <dbReference type="PROSITE" id="PS51217"/>
    </source>
</evidence>
<dbReference type="Proteomes" id="UP000466894">
    <property type="component" value="Chromosome"/>
</dbReference>
<evidence type="ECO:0000256" key="5">
    <source>
        <dbReference type="ARBA" id="ARBA00022801"/>
    </source>
</evidence>
<dbReference type="RefSeq" id="WP_163748079.1">
    <property type="nucleotide sequence ID" value="NZ_AP022583.1"/>
</dbReference>
<evidence type="ECO:0000256" key="10">
    <source>
        <dbReference type="ARBA" id="ARBA00023204"/>
    </source>
</evidence>
<evidence type="ECO:0000313" key="19">
    <source>
        <dbReference type="EMBL" id="ORB17092.1"/>
    </source>
</evidence>
<dbReference type="GO" id="GO:0043138">
    <property type="term" value="F:3'-5' DNA helicase activity"/>
    <property type="evidence" value="ECO:0007669"/>
    <property type="project" value="UniProtKB-EC"/>
</dbReference>
<organism evidence="18 21">
    <name type="scientific">Mycobacterium noviomagense</name>
    <dbReference type="NCBI Taxonomy" id="459858"/>
    <lineage>
        <taxon>Bacteria</taxon>
        <taxon>Bacillati</taxon>
        <taxon>Actinomycetota</taxon>
        <taxon>Actinomycetes</taxon>
        <taxon>Mycobacteriales</taxon>
        <taxon>Mycobacteriaceae</taxon>
        <taxon>Mycobacterium</taxon>
    </lineage>
</organism>
<evidence type="ECO:0000256" key="7">
    <source>
        <dbReference type="ARBA" id="ARBA00022839"/>
    </source>
</evidence>
<dbReference type="Gene3D" id="3.90.320.10">
    <property type="match status" value="1"/>
</dbReference>
<keyword evidence="2" id="KW-0540">Nuclease</keyword>
<keyword evidence="4" id="KW-0227">DNA damage</keyword>
<dbReference type="GO" id="GO:0004527">
    <property type="term" value="F:exonuclease activity"/>
    <property type="evidence" value="ECO:0007669"/>
    <property type="project" value="UniProtKB-KW"/>
</dbReference>
<keyword evidence="3 15" id="KW-0547">Nucleotide-binding</keyword>
<dbReference type="EMBL" id="MVIC01000005">
    <property type="protein sequence ID" value="ORB17092.1"/>
    <property type="molecule type" value="Genomic_DNA"/>
</dbReference>
<dbReference type="GO" id="GO:0005829">
    <property type="term" value="C:cytosol"/>
    <property type="evidence" value="ECO:0007669"/>
    <property type="project" value="TreeGrafter"/>
</dbReference>
<keyword evidence="11" id="KW-0413">Isomerase</keyword>
<feature type="domain" description="UvrD-like helicase C-terminal" evidence="17">
    <location>
        <begin position="358"/>
        <end position="675"/>
    </location>
</feature>
<dbReference type="CDD" id="cd17932">
    <property type="entry name" value="DEXQc_UvrD"/>
    <property type="match status" value="1"/>
</dbReference>
<sequence length="1092" mass="116357">MTPTPRYSPSELACALGLLEPTAEQAAVIAAPPGPLVVIAGAGAGKTETMAARVVWLVANGYASPDQVLGLTFTRKAAGQLLRRVRSRLARLAGVGMATAGRAAQEPTAGPAVSTYHAFAGSLLREHGLLLPVESDSRLLSETELWQLAFDVVSGYRGELRTDKSPAAVTAMVLRLWSQLTEHLVDTDQLRDTHLELEQLVHTLPAGPYQRERGPSQWLLRLLATQTERAELVPLVDALHRRMLTEKVVDFGLQMASAARLASSFPQVGAQLRERYRVVLLDEYQDTGHAQRVALSTLFGGGVDDELALTAVGDPIQSIYGWRGASATNLPRFATDFPRSDGSPAPILELRTSWRNPPRILHLANAVSAEARRRSVAVRALRARPDAPPGAVRVALLSDVQAEREWIADHLHRLYQRCRVGGVAAPTVAVLVRRNADAAPMADVLRARGVPVEVVGLAGLLSIPEVADVVATLRLVADPTAGAAAMRVLTGPRWRLGARDIAALWRRAQELGGHPQRGPALTAEQLAAESGPDADSACLADAISDPGPAGEYSAPGYQRILALADELAGLRGHLDHPLPELVAEVRRVLGVDCEARALQPSRAEWAGAEHLDAFADVVSAYAERAVTSPALCPASVAGLLAYLDTAAVVENGLPPAQLTVAADRVQVLTVHAAKGLEWQVVAVPHLSAGVFASTASTRTWLTDPADLPPLLRGDRASAGAHGVPVLDTSDVTNRKQLSDTISAHRRQLEQRRVDEERRLLYVAITRAEDTLLVSGHHWGATGIKPRGPSDFLCELKDVVDRSAAAGEPCGVVEQWAPPPATGEPNPLRDTVIEAVWPADPLGARRRDVERGAALVAAAMSADAPTGADITQWVADVDALLAERTRDPQQPAAALPNQLSVSDVVELGRNPSAARQRLTRRLPARPEPHTLLGSAFHDWVQRFYGAERLFDLDDLPGADTGAAQADAEELAALQAAFTRSPLAARTPVAVEVPFEMAIGETVVRGRIDAVFADPDGGATVVDWKTGEPPDGPEAMRQAAVQLAVYRLAWAGLQGCPESAVRAAFHYVRTGVTVEPEVLAGPEELAGLVTDTSV</sequence>
<evidence type="ECO:0000313" key="18">
    <source>
        <dbReference type="EMBL" id="BBY07570.1"/>
    </source>
</evidence>
<dbReference type="InterPro" id="IPR027417">
    <property type="entry name" value="P-loop_NTPase"/>
</dbReference>
<dbReference type="Proteomes" id="UP000192374">
    <property type="component" value="Unassembled WGS sequence"/>
</dbReference>
<keyword evidence="6 15" id="KW-0347">Helicase</keyword>
<evidence type="ECO:0000256" key="13">
    <source>
        <dbReference type="ARBA" id="ARBA00034808"/>
    </source>
</evidence>
<dbReference type="KEGG" id="mnv:MNVI_28880"/>
<keyword evidence="8 15" id="KW-0067">ATP-binding</keyword>
<evidence type="ECO:0000256" key="12">
    <source>
        <dbReference type="ARBA" id="ARBA00034617"/>
    </source>
</evidence>
<dbReference type="AlphaFoldDB" id="A0A7I7PG54"/>
<keyword evidence="5 15" id="KW-0378">Hydrolase</keyword>
<evidence type="ECO:0000256" key="15">
    <source>
        <dbReference type="PROSITE-ProRule" id="PRU00560"/>
    </source>
</evidence>
<evidence type="ECO:0000256" key="3">
    <source>
        <dbReference type="ARBA" id="ARBA00022741"/>
    </source>
</evidence>
<dbReference type="GO" id="GO:0003677">
    <property type="term" value="F:DNA binding"/>
    <property type="evidence" value="ECO:0007669"/>
    <property type="project" value="UniProtKB-KW"/>
</dbReference>
<evidence type="ECO:0000256" key="9">
    <source>
        <dbReference type="ARBA" id="ARBA00023125"/>
    </source>
</evidence>
<evidence type="ECO:0000259" key="16">
    <source>
        <dbReference type="PROSITE" id="PS51198"/>
    </source>
</evidence>
<dbReference type="SUPFAM" id="SSF52540">
    <property type="entry name" value="P-loop containing nucleoside triphosphate hydrolases"/>
    <property type="match status" value="1"/>
</dbReference>
<evidence type="ECO:0000256" key="1">
    <source>
        <dbReference type="ARBA" id="ARBA00009922"/>
    </source>
</evidence>
<dbReference type="GO" id="GO:0033202">
    <property type="term" value="C:DNA helicase complex"/>
    <property type="evidence" value="ECO:0007669"/>
    <property type="project" value="TreeGrafter"/>
</dbReference>
<dbReference type="Gene3D" id="1.10.486.10">
    <property type="entry name" value="PCRA, domain 4"/>
    <property type="match status" value="1"/>
</dbReference>
<dbReference type="InterPro" id="IPR014016">
    <property type="entry name" value="UvrD-like_ATP-bd"/>
</dbReference>
<evidence type="ECO:0000256" key="11">
    <source>
        <dbReference type="ARBA" id="ARBA00023235"/>
    </source>
</evidence>
<proteinExistence type="inferred from homology"/>
<comment type="catalytic activity">
    <reaction evidence="14">
        <text>ATP + H2O = ADP + phosphate + H(+)</text>
        <dbReference type="Rhea" id="RHEA:13065"/>
        <dbReference type="ChEBI" id="CHEBI:15377"/>
        <dbReference type="ChEBI" id="CHEBI:15378"/>
        <dbReference type="ChEBI" id="CHEBI:30616"/>
        <dbReference type="ChEBI" id="CHEBI:43474"/>
        <dbReference type="ChEBI" id="CHEBI:456216"/>
        <dbReference type="EC" id="5.6.2.4"/>
    </reaction>
</comment>
<dbReference type="InterPro" id="IPR000212">
    <property type="entry name" value="DNA_helicase_UvrD/REP"/>
</dbReference>
<dbReference type="InterPro" id="IPR013986">
    <property type="entry name" value="DExx_box_DNA_helicase_dom_sf"/>
</dbReference>
<evidence type="ECO:0000313" key="21">
    <source>
        <dbReference type="Proteomes" id="UP000466894"/>
    </source>
</evidence>
<reference evidence="18" key="3">
    <citation type="submission" date="2020-02" db="EMBL/GenBank/DDBJ databases">
        <authorList>
            <person name="Matsumoto Y."/>
            <person name="Motooka D."/>
            <person name="Nakamura S."/>
        </authorList>
    </citation>
    <scope>NUCLEOTIDE SEQUENCE</scope>
    <source>
        <strain evidence="18">JCM 16367</strain>
    </source>
</reference>
<dbReference type="GO" id="GO:0005524">
    <property type="term" value="F:ATP binding"/>
    <property type="evidence" value="ECO:0007669"/>
    <property type="project" value="UniProtKB-UniRule"/>
</dbReference>
<dbReference type="Pfam" id="PF00580">
    <property type="entry name" value="UvrD-helicase"/>
    <property type="match status" value="1"/>
</dbReference>